<evidence type="ECO:0000313" key="3">
    <source>
        <dbReference type="Proteomes" id="UP000276133"/>
    </source>
</evidence>
<evidence type="ECO:0000256" key="1">
    <source>
        <dbReference type="SAM" id="MobiDB-lite"/>
    </source>
</evidence>
<dbReference type="EMBL" id="REGN01000924">
    <property type="protein sequence ID" value="RNA38098.1"/>
    <property type="molecule type" value="Genomic_DNA"/>
</dbReference>
<feature type="region of interest" description="Disordered" evidence="1">
    <location>
        <begin position="64"/>
        <end position="85"/>
    </location>
</feature>
<sequence>MNIREIHDRRSYLQYTWLDRVPPSLLLTSCSHVLDVQPNLKRVDTLNCRTATLCHQIIFSAETKMQSSKSESDSSFGERMDTQLF</sequence>
<evidence type="ECO:0000313" key="2">
    <source>
        <dbReference type="EMBL" id="RNA38098.1"/>
    </source>
</evidence>
<feature type="compositionally biased region" description="Basic and acidic residues" evidence="1">
    <location>
        <begin position="70"/>
        <end position="85"/>
    </location>
</feature>
<gene>
    <name evidence="2" type="ORF">BpHYR1_051689</name>
</gene>
<keyword evidence="3" id="KW-1185">Reference proteome</keyword>
<dbReference type="Proteomes" id="UP000276133">
    <property type="component" value="Unassembled WGS sequence"/>
</dbReference>
<dbReference type="AlphaFoldDB" id="A0A3M7SRC2"/>
<protein>
    <submittedName>
        <fullName evidence="2">Uncharacterized protein</fullName>
    </submittedName>
</protein>
<comment type="caution">
    <text evidence="2">The sequence shown here is derived from an EMBL/GenBank/DDBJ whole genome shotgun (WGS) entry which is preliminary data.</text>
</comment>
<reference evidence="2 3" key="1">
    <citation type="journal article" date="2018" name="Sci. Rep.">
        <title>Genomic signatures of local adaptation to the degree of environmental predictability in rotifers.</title>
        <authorList>
            <person name="Franch-Gras L."/>
            <person name="Hahn C."/>
            <person name="Garcia-Roger E.M."/>
            <person name="Carmona M.J."/>
            <person name="Serra M."/>
            <person name="Gomez A."/>
        </authorList>
    </citation>
    <scope>NUCLEOTIDE SEQUENCE [LARGE SCALE GENOMIC DNA]</scope>
    <source>
        <strain evidence="2">HYR1</strain>
    </source>
</reference>
<name>A0A3M7SRC2_BRAPC</name>
<accession>A0A3M7SRC2</accession>
<organism evidence="2 3">
    <name type="scientific">Brachionus plicatilis</name>
    <name type="common">Marine rotifer</name>
    <name type="synonym">Brachionus muelleri</name>
    <dbReference type="NCBI Taxonomy" id="10195"/>
    <lineage>
        <taxon>Eukaryota</taxon>
        <taxon>Metazoa</taxon>
        <taxon>Spiralia</taxon>
        <taxon>Gnathifera</taxon>
        <taxon>Rotifera</taxon>
        <taxon>Eurotatoria</taxon>
        <taxon>Monogononta</taxon>
        <taxon>Pseudotrocha</taxon>
        <taxon>Ploima</taxon>
        <taxon>Brachionidae</taxon>
        <taxon>Brachionus</taxon>
    </lineage>
</organism>
<proteinExistence type="predicted"/>